<evidence type="ECO:0000256" key="2">
    <source>
        <dbReference type="SAM" id="SignalP"/>
    </source>
</evidence>
<dbReference type="Proteomes" id="UP000739565">
    <property type="component" value="Unassembled WGS sequence"/>
</dbReference>
<dbReference type="InterPro" id="IPR013974">
    <property type="entry name" value="SAF"/>
</dbReference>
<dbReference type="PROSITE" id="PS51257">
    <property type="entry name" value="PROKAR_LIPOPROTEIN"/>
    <property type="match status" value="1"/>
</dbReference>
<name>A0A953T0H3_9BURK</name>
<comment type="caution">
    <text evidence="4">The sequence shown here is derived from an EMBL/GenBank/DDBJ whole genome shotgun (WGS) entry which is preliminary data.</text>
</comment>
<dbReference type="EMBL" id="JAHXRI010000001">
    <property type="protein sequence ID" value="MBZ1349128.1"/>
    <property type="molecule type" value="Genomic_DNA"/>
</dbReference>
<dbReference type="CDD" id="cd11614">
    <property type="entry name" value="SAF_CpaB_FlgA_like"/>
    <property type="match status" value="1"/>
</dbReference>
<dbReference type="Pfam" id="PF08666">
    <property type="entry name" value="SAF"/>
    <property type="match status" value="1"/>
</dbReference>
<protein>
    <submittedName>
        <fullName evidence="4">Flp pilus assembly protein CpaB</fullName>
    </submittedName>
</protein>
<feature type="chain" id="PRO_5037761668" evidence="2">
    <location>
        <begin position="27"/>
        <end position="289"/>
    </location>
</feature>
<keyword evidence="5" id="KW-1185">Reference proteome</keyword>
<dbReference type="RefSeq" id="WP_259659547.1">
    <property type="nucleotide sequence ID" value="NZ_JAHXRI010000001.1"/>
</dbReference>
<dbReference type="Pfam" id="PF16976">
    <property type="entry name" value="RcpC"/>
    <property type="match status" value="1"/>
</dbReference>
<feature type="region of interest" description="Disordered" evidence="1">
    <location>
        <begin position="268"/>
        <end position="289"/>
    </location>
</feature>
<gene>
    <name evidence="4" type="primary">cpaB</name>
    <name evidence="4" type="ORF">KZZ10_00575</name>
</gene>
<evidence type="ECO:0000256" key="1">
    <source>
        <dbReference type="SAM" id="MobiDB-lite"/>
    </source>
</evidence>
<sequence length="289" mass="31287">MLSNERHKRWLLLALSIALGCCSAWAIGSHITNKTRELEKLNSVEYVRLLVASRELKRDTIIQAEDLSEHSFQAQGVANDALFAHEVDAVIGKRLRADLQAGAWVNASALAEPAVPTLAKRLKPTLRAVTLQVDPVNAMSGLINPGDYIDIFVSFEHLGKRVTALLLKSVEVLATDRITSDTSVREDQNESRFSTITVAVSSTDSIRLVAARQSGVISATMSADIAPETSTGLEPGLVSLEQILGLRQAETSEPIRVIYGDRLEGDPDASGLGFNNPAGEHNSRLDALR</sequence>
<dbReference type="SMART" id="SM00858">
    <property type="entry name" value="SAF"/>
    <property type="match status" value="1"/>
</dbReference>
<accession>A0A953T0H3</accession>
<feature type="signal peptide" evidence="2">
    <location>
        <begin position="1"/>
        <end position="26"/>
    </location>
</feature>
<organism evidence="4 5">
    <name type="scientific">Zwartia hollandica</name>
    <dbReference type="NCBI Taxonomy" id="324606"/>
    <lineage>
        <taxon>Bacteria</taxon>
        <taxon>Pseudomonadati</taxon>
        <taxon>Pseudomonadota</taxon>
        <taxon>Betaproteobacteria</taxon>
        <taxon>Burkholderiales</taxon>
        <taxon>Alcaligenaceae</taxon>
        <taxon>Zwartia</taxon>
    </lineage>
</organism>
<reference evidence="4" key="1">
    <citation type="submission" date="2021-07" db="EMBL/GenBank/DDBJ databases">
        <title>New genus and species of the family Alcaligenaceae.</title>
        <authorList>
            <person name="Hahn M.W."/>
        </authorList>
    </citation>
    <scope>NUCLEOTIDE SEQUENCE</scope>
    <source>
        <strain evidence="4">LF4-65</strain>
    </source>
</reference>
<dbReference type="NCBIfam" id="TIGR03177">
    <property type="entry name" value="pilus_cpaB"/>
    <property type="match status" value="1"/>
</dbReference>
<dbReference type="Gene3D" id="3.90.1210.10">
    <property type="entry name" value="Antifreeze-like/N-acetylneuraminic acid synthase C-terminal domain"/>
    <property type="match status" value="1"/>
</dbReference>
<dbReference type="InterPro" id="IPR017592">
    <property type="entry name" value="Pilus_assmbl_Flp-typ_CpaB"/>
</dbReference>
<feature type="domain" description="SAF" evidence="3">
    <location>
        <begin position="47"/>
        <end position="111"/>
    </location>
</feature>
<evidence type="ECO:0000313" key="4">
    <source>
        <dbReference type="EMBL" id="MBZ1349128.1"/>
    </source>
</evidence>
<keyword evidence="2" id="KW-0732">Signal</keyword>
<evidence type="ECO:0000313" key="5">
    <source>
        <dbReference type="Proteomes" id="UP000739565"/>
    </source>
</evidence>
<dbReference type="AlphaFoldDB" id="A0A953T0H3"/>
<dbReference type="InterPro" id="IPR031571">
    <property type="entry name" value="RcpC_dom"/>
</dbReference>
<proteinExistence type="predicted"/>
<evidence type="ECO:0000259" key="3">
    <source>
        <dbReference type="SMART" id="SM00858"/>
    </source>
</evidence>